<dbReference type="Proteomes" id="UP001429564">
    <property type="component" value="Unassembled WGS sequence"/>
</dbReference>
<dbReference type="InterPro" id="IPR027417">
    <property type="entry name" value="P-loop_NTPase"/>
</dbReference>
<dbReference type="InterPro" id="IPR013611">
    <property type="entry name" value="Transp-assoc_OB_typ2"/>
</dbReference>
<dbReference type="Gene3D" id="3.40.50.300">
    <property type="entry name" value="P-loop containing nucleotide triphosphate hydrolases"/>
    <property type="match status" value="1"/>
</dbReference>
<dbReference type="SUPFAM" id="SSF52540">
    <property type="entry name" value="P-loop containing nucleoside triphosphate hydrolases"/>
    <property type="match status" value="1"/>
</dbReference>
<feature type="domain" description="ABC transporter" evidence="4">
    <location>
        <begin position="12"/>
        <end position="243"/>
    </location>
</feature>
<dbReference type="InterPro" id="IPR008995">
    <property type="entry name" value="Mo/tungstate-bd_C_term_dom"/>
</dbReference>
<keyword evidence="3 5" id="KW-0067">ATP-binding</keyword>
<keyword evidence="6" id="KW-1185">Reference proteome</keyword>
<evidence type="ECO:0000256" key="1">
    <source>
        <dbReference type="ARBA" id="ARBA00022448"/>
    </source>
</evidence>
<proteinExistence type="predicted"/>
<evidence type="ECO:0000313" key="5">
    <source>
        <dbReference type="EMBL" id="NIZ59823.1"/>
    </source>
</evidence>
<evidence type="ECO:0000256" key="2">
    <source>
        <dbReference type="ARBA" id="ARBA00022741"/>
    </source>
</evidence>
<dbReference type="PANTHER" id="PTHR42781:SF4">
    <property type="entry name" value="SPERMIDINE_PUTRESCINE IMPORT ATP-BINDING PROTEIN POTA"/>
    <property type="match status" value="1"/>
</dbReference>
<dbReference type="SUPFAM" id="SSF50331">
    <property type="entry name" value="MOP-like"/>
    <property type="match status" value="1"/>
</dbReference>
<dbReference type="PROSITE" id="PS00211">
    <property type="entry name" value="ABC_TRANSPORTER_1"/>
    <property type="match status" value="1"/>
</dbReference>
<dbReference type="Pfam" id="PF08402">
    <property type="entry name" value="TOBE_2"/>
    <property type="match status" value="1"/>
</dbReference>
<keyword evidence="2" id="KW-0547">Nucleotide-binding</keyword>
<dbReference type="RefSeq" id="WP_167681978.1">
    <property type="nucleotide sequence ID" value="NZ_QHLQ01000001.1"/>
</dbReference>
<dbReference type="Pfam" id="PF00005">
    <property type="entry name" value="ABC_tran"/>
    <property type="match status" value="1"/>
</dbReference>
<sequence length="359" mass="38686">MTETMNNKAASVSFRNVTKVYGKDVVAVDNIDLEIEPGKLVTLLGPSGCGKTTTLRMIAGLEMSTKGSITIGGVDVTRLPATDRDVSMVFQSYALFPHMTVIENVSYGLKFSGHPKSDIRNAALEGLGLVGLADFADRLPSELSGGQQQRVAVARALVLKPQVLLFDEPLSNLDAKLRRQVREEIREIQQNLGLTVVYVTHDQEEALAVSDTIVVMRNAGIAQIGTPRELYDAPADRFVADFIGEANLVECAITSVEGDTAEVDIAGYRYRLDTRGLDVGPATMAVRPGRIVLNRDAAGDGLEVTVSKATYVGSRMEYTLATPVGELFAVMDDVYDPLDVGQVVQLQFADIGPVLLPEA</sequence>
<organism evidence="5 6">
    <name type="scientific">Parasedimentitalea denitrificans</name>
    <dbReference type="NCBI Taxonomy" id="2211118"/>
    <lineage>
        <taxon>Bacteria</taxon>
        <taxon>Pseudomonadati</taxon>
        <taxon>Pseudomonadota</taxon>
        <taxon>Alphaproteobacteria</taxon>
        <taxon>Rhodobacterales</taxon>
        <taxon>Paracoccaceae</taxon>
        <taxon>Parasedimentitalea</taxon>
    </lineage>
</organism>
<dbReference type="Gene3D" id="2.40.50.100">
    <property type="match status" value="1"/>
</dbReference>
<gene>
    <name evidence="5" type="ORF">DL239_02405</name>
</gene>
<name>A0ABX0W3B0_9RHOB</name>
<evidence type="ECO:0000256" key="3">
    <source>
        <dbReference type="ARBA" id="ARBA00022840"/>
    </source>
</evidence>
<comment type="caution">
    <text evidence="5">The sequence shown here is derived from an EMBL/GenBank/DDBJ whole genome shotgun (WGS) entry which is preliminary data.</text>
</comment>
<dbReference type="InterPro" id="IPR003439">
    <property type="entry name" value="ABC_transporter-like_ATP-bd"/>
</dbReference>
<keyword evidence="1" id="KW-0813">Transport</keyword>
<dbReference type="InterPro" id="IPR017871">
    <property type="entry name" value="ABC_transporter-like_CS"/>
</dbReference>
<evidence type="ECO:0000313" key="6">
    <source>
        <dbReference type="Proteomes" id="UP001429564"/>
    </source>
</evidence>
<dbReference type="PROSITE" id="PS50893">
    <property type="entry name" value="ABC_TRANSPORTER_2"/>
    <property type="match status" value="1"/>
</dbReference>
<accession>A0ABX0W3B0</accession>
<dbReference type="GO" id="GO:0005524">
    <property type="term" value="F:ATP binding"/>
    <property type="evidence" value="ECO:0007669"/>
    <property type="project" value="UniProtKB-KW"/>
</dbReference>
<reference evidence="5 6" key="1">
    <citation type="submission" date="2018-05" db="EMBL/GenBank/DDBJ databases">
        <authorList>
            <person name="Zhang Y.-J."/>
        </authorList>
    </citation>
    <scope>NUCLEOTIDE SEQUENCE [LARGE SCALE GENOMIC DNA]</scope>
    <source>
        <strain evidence="5 6">CY04</strain>
    </source>
</reference>
<dbReference type="SMART" id="SM00382">
    <property type="entry name" value="AAA"/>
    <property type="match status" value="1"/>
</dbReference>
<protein>
    <submittedName>
        <fullName evidence="5">ABC transporter ATP-binding protein</fullName>
    </submittedName>
</protein>
<evidence type="ECO:0000259" key="4">
    <source>
        <dbReference type="PROSITE" id="PS50893"/>
    </source>
</evidence>
<dbReference type="InterPro" id="IPR050093">
    <property type="entry name" value="ABC_SmlMolc_Importer"/>
</dbReference>
<dbReference type="PANTHER" id="PTHR42781">
    <property type="entry name" value="SPERMIDINE/PUTRESCINE IMPORT ATP-BINDING PROTEIN POTA"/>
    <property type="match status" value="1"/>
</dbReference>
<dbReference type="InterPro" id="IPR003593">
    <property type="entry name" value="AAA+_ATPase"/>
</dbReference>
<dbReference type="EMBL" id="QHLQ01000001">
    <property type="protein sequence ID" value="NIZ59823.1"/>
    <property type="molecule type" value="Genomic_DNA"/>
</dbReference>